<organism evidence="1">
    <name type="scientific">Aphanomyces astaci</name>
    <name type="common">Crayfish plague agent</name>
    <dbReference type="NCBI Taxonomy" id="112090"/>
    <lineage>
        <taxon>Eukaryota</taxon>
        <taxon>Sar</taxon>
        <taxon>Stramenopiles</taxon>
        <taxon>Oomycota</taxon>
        <taxon>Saprolegniomycetes</taxon>
        <taxon>Saprolegniales</taxon>
        <taxon>Verrucalvaceae</taxon>
        <taxon>Aphanomyces</taxon>
    </lineage>
</organism>
<reference evidence="1" key="1">
    <citation type="submission" date="2013-12" db="EMBL/GenBank/DDBJ databases">
        <title>The Genome Sequence of Aphanomyces astaci APO3.</title>
        <authorList>
            <consortium name="The Broad Institute Genomics Platform"/>
            <person name="Russ C."/>
            <person name="Tyler B."/>
            <person name="van West P."/>
            <person name="Dieguez-Uribeondo J."/>
            <person name="Young S.K."/>
            <person name="Zeng Q."/>
            <person name="Gargeya S."/>
            <person name="Fitzgerald M."/>
            <person name="Abouelleil A."/>
            <person name="Alvarado L."/>
            <person name="Chapman S.B."/>
            <person name="Gainer-Dewar J."/>
            <person name="Goldberg J."/>
            <person name="Griggs A."/>
            <person name="Gujja S."/>
            <person name="Hansen M."/>
            <person name="Howarth C."/>
            <person name="Imamovic A."/>
            <person name="Ireland A."/>
            <person name="Larimer J."/>
            <person name="McCowan C."/>
            <person name="Murphy C."/>
            <person name="Pearson M."/>
            <person name="Poon T.W."/>
            <person name="Priest M."/>
            <person name="Roberts A."/>
            <person name="Saif S."/>
            <person name="Shea T."/>
            <person name="Sykes S."/>
            <person name="Wortman J."/>
            <person name="Nusbaum C."/>
            <person name="Birren B."/>
        </authorList>
    </citation>
    <scope>NUCLEOTIDE SEQUENCE [LARGE SCALE GENOMIC DNA]</scope>
    <source>
        <strain evidence="1">APO3</strain>
    </source>
</reference>
<dbReference type="RefSeq" id="XP_009834630.1">
    <property type="nucleotide sequence ID" value="XM_009836328.1"/>
</dbReference>
<name>W4GAK6_APHAT</name>
<accession>W4GAK6</accession>
<protein>
    <submittedName>
        <fullName evidence="1">Uncharacterized protein</fullName>
    </submittedName>
</protein>
<dbReference type="AlphaFoldDB" id="W4GAK6"/>
<gene>
    <name evidence="1" type="ORF">H257_09942</name>
</gene>
<dbReference type="VEuPathDB" id="FungiDB:H257_09942"/>
<dbReference type="GeneID" id="20811938"/>
<sequence length="93" mass="10573">MEAIVNVLVQGAVPWHQLRTIPHRATSKLRASMEPQFWQYPAPEGVMHEYPVVRVFVITAAEASMMCWTKFVTQTLGLSDVDFMIASFHVDPK</sequence>
<proteinExistence type="predicted"/>
<dbReference type="EMBL" id="KI913138">
    <property type="protein sequence ID" value="ETV75988.1"/>
    <property type="molecule type" value="Genomic_DNA"/>
</dbReference>
<evidence type="ECO:0000313" key="1">
    <source>
        <dbReference type="EMBL" id="ETV75988.1"/>
    </source>
</evidence>